<sequence length="79" mass="8933">MYSVVMQYETIKLNLSSSVVIWLSGSLYNSMYNLKKPAIWSSWWPLLLSSDDENGGLLDPNQSNQIPTVTTTTTTIYIL</sequence>
<reference evidence="1 2" key="2">
    <citation type="journal article" date="2022" name="Mol. Biol. Evol.">
        <title>Comparative Genomics Reveals Insights into the Divergent Evolution of Astigmatic Mites and Household Pest Adaptations.</title>
        <authorList>
            <person name="Xiong Q."/>
            <person name="Wan A.T."/>
            <person name="Liu X."/>
            <person name="Fung C.S."/>
            <person name="Xiao X."/>
            <person name="Malainual N."/>
            <person name="Hou J."/>
            <person name="Wang L."/>
            <person name="Wang M."/>
            <person name="Yang K.Y."/>
            <person name="Cui Y."/>
            <person name="Leung E.L."/>
            <person name="Nong W."/>
            <person name="Shin S.K."/>
            <person name="Au S.W."/>
            <person name="Jeong K.Y."/>
            <person name="Chew F.T."/>
            <person name="Hui J.H."/>
            <person name="Leung T.F."/>
            <person name="Tungtrongchitr A."/>
            <person name="Zhong N."/>
            <person name="Liu Z."/>
            <person name="Tsui S.K."/>
        </authorList>
    </citation>
    <scope>NUCLEOTIDE SEQUENCE [LARGE SCALE GENOMIC DNA]</scope>
    <source>
        <strain evidence="1">Derp</strain>
    </source>
</reference>
<dbReference type="Proteomes" id="UP000887458">
    <property type="component" value="Unassembled WGS sequence"/>
</dbReference>
<dbReference type="EMBL" id="NJHN03000034">
    <property type="protein sequence ID" value="KAH9423039.1"/>
    <property type="molecule type" value="Genomic_DNA"/>
</dbReference>
<organism evidence="1 2">
    <name type="scientific">Dermatophagoides pteronyssinus</name>
    <name type="common">European house dust mite</name>
    <dbReference type="NCBI Taxonomy" id="6956"/>
    <lineage>
        <taxon>Eukaryota</taxon>
        <taxon>Metazoa</taxon>
        <taxon>Ecdysozoa</taxon>
        <taxon>Arthropoda</taxon>
        <taxon>Chelicerata</taxon>
        <taxon>Arachnida</taxon>
        <taxon>Acari</taxon>
        <taxon>Acariformes</taxon>
        <taxon>Sarcoptiformes</taxon>
        <taxon>Astigmata</taxon>
        <taxon>Psoroptidia</taxon>
        <taxon>Analgoidea</taxon>
        <taxon>Pyroglyphidae</taxon>
        <taxon>Dermatophagoidinae</taxon>
        <taxon>Dermatophagoides</taxon>
    </lineage>
</organism>
<accession>A0ABQ8JKA5</accession>
<keyword evidence="2" id="KW-1185">Reference proteome</keyword>
<comment type="caution">
    <text evidence="1">The sequence shown here is derived from an EMBL/GenBank/DDBJ whole genome shotgun (WGS) entry which is preliminary data.</text>
</comment>
<name>A0ABQ8JKA5_DERPT</name>
<proteinExistence type="predicted"/>
<protein>
    <submittedName>
        <fullName evidence="1">Uncharacterized protein</fullName>
    </submittedName>
</protein>
<reference evidence="1 2" key="1">
    <citation type="journal article" date="2018" name="J. Allergy Clin. Immunol.">
        <title>High-quality assembly of Dermatophagoides pteronyssinus genome and transcriptome reveals a wide range of novel allergens.</title>
        <authorList>
            <person name="Liu X.Y."/>
            <person name="Yang K.Y."/>
            <person name="Wang M.Q."/>
            <person name="Kwok J.S."/>
            <person name="Zeng X."/>
            <person name="Yang Z."/>
            <person name="Xiao X.J."/>
            <person name="Lau C.P."/>
            <person name="Li Y."/>
            <person name="Huang Z.M."/>
            <person name="Ba J.G."/>
            <person name="Yim A.K."/>
            <person name="Ouyang C.Y."/>
            <person name="Ngai S.M."/>
            <person name="Chan T.F."/>
            <person name="Leung E.L."/>
            <person name="Liu L."/>
            <person name="Liu Z.G."/>
            <person name="Tsui S.K."/>
        </authorList>
    </citation>
    <scope>NUCLEOTIDE SEQUENCE [LARGE SCALE GENOMIC DNA]</scope>
    <source>
        <strain evidence="1">Derp</strain>
    </source>
</reference>
<evidence type="ECO:0000313" key="1">
    <source>
        <dbReference type="EMBL" id="KAH9423039.1"/>
    </source>
</evidence>
<evidence type="ECO:0000313" key="2">
    <source>
        <dbReference type="Proteomes" id="UP000887458"/>
    </source>
</evidence>
<gene>
    <name evidence="1" type="ORF">DERP_007631</name>
</gene>